<accession>A0A0J8R4I4</accession>
<dbReference type="EMBL" id="DS268182">
    <property type="protein sequence ID" value="KMU80034.1"/>
    <property type="molecule type" value="Genomic_DNA"/>
</dbReference>
<protein>
    <submittedName>
        <fullName evidence="1">Uncharacterized protein</fullName>
    </submittedName>
</protein>
<reference evidence="2" key="1">
    <citation type="journal article" date="2010" name="Genome Res.">
        <title>Population genomic sequencing of Coccidioides fungi reveals recent hybridization and transposon control.</title>
        <authorList>
            <person name="Neafsey D.E."/>
            <person name="Barker B.M."/>
            <person name="Sharpton T.J."/>
            <person name="Stajich J.E."/>
            <person name="Park D.J."/>
            <person name="Whiston E."/>
            <person name="Hung C.-Y."/>
            <person name="McMahan C."/>
            <person name="White J."/>
            <person name="Sykes S."/>
            <person name="Heiman D."/>
            <person name="Young S."/>
            <person name="Zeng Q."/>
            <person name="Abouelleil A."/>
            <person name="Aftuck L."/>
            <person name="Bessette D."/>
            <person name="Brown A."/>
            <person name="FitzGerald M."/>
            <person name="Lui A."/>
            <person name="Macdonald J.P."/>
            <person name="Priest M."/>
            <person name="Orbach M.J."/>
            <person name="Galgiani J.N."/>
            <person name="Kirkland T.N."/>
            <person name="Cole G.T."/>
            <person name="Birren B.W."/>
            <person name="Henn M.R."/>
            <person name="Taylor J.W."/>
            <person name="Rounsley S.D."/>
        </authorList>
    </citation>
    <scope>NUCLEOTIDE SEQUENCE [LARGE SCALE GENOMIC DNA]</scope>
    <source>
        <strain evidence="2">RMSCC 3703</strain>
    </source>
</reference>
<dbReference type="Proteomes" id="UP000054559">
    <property type="component" value="Unassembled WGS sequence"/>
</dbReference>
<dbReference type="AlphaFoldDB" id="A0A0J8R4I4"/>
<organism evidence="1 2">
    <name type="scientific">Coccidioides immitis RMSCC 3703</name>
    <dbReference type="NCBI Taxonomy" id="454286"/>
    <lineage>
        <taxon>Eukaryota</taxon>
        <taxon>Fungi</taxon>
        <taxon>Dikarya</taxon>
        <taxon>Ascomycota</taxon>
        <taxon>Pezizomycotina</taxon>
        <taxon>Eurotiomycetes</taxon>
        <taxon>Eurotiomycetidae</taxon>
        <taxon>Onygenales</taxon>
        <taxon>Onygenaceae</taxon>
        <taxon>Coccidioides</taxon>
    </lineage>
</organism>
<gene>
    <name evidence="1" type="ORF">CISG_07984</name>
</gene>
<name>A0A0J8R4I4_COCIT</name>
<evidence type="ECO:0000313" key="2">
    <source>
        <dbReference type="Proteomes" id="UP000054559"/>
    </source>
</evidence>
<evidence type="ECO:0000313" key="1">
    <source>
        <dbReference type="EMBL" id="KMU80034.1"/>
    </source>
</evidence>
<proteinExistence type="predicted"/>
<sequence>MGSPENSGEEDLDQMWNEAQIEFQKIRGGIRNHSPSLEWMKSLQKLARKKKLMKKRVRDTGEQRMLSTKLSYAFRVSVHLLPMQHPTFGTDKGVSEELSKLENLVQQETGMSVALILESVKVNESNVASGFAETKGSLKTIDSKVDGIANQLAGVSNVLEKAATLKEADDFPGRIAKN</sequence>